<comment type="caution">
    <text evidence="1">The sequence shown here is derived from an EMBL/GenBank/DDBJ whole genome shotgun (WGS) entry which is preliminary data.</text>
</comment>
<dbReference type="OrthoDB" id="8964556at2759"/>
<evidence type="ECO:0008006" key="3">
    <source>
        <dbReference type="Google" id="ProtNLM"/>
    </source>
</evidence>
<sequence>MGYNCRVPRVKPHLNLSQRRKRLHWAKEKKDWTVGQWSKVLFSDESKVCLSFGNQGPRVWRKTEGTRELNITHVPGFRQFDSGNYPDPKLTDQLAADLQHETDRNGALSPSLQELQWSLNEPQEWLGHASCCTTWPWCGKCHLMTLGRRRLRKRCSRRNKMVRMLTVGYKRVSPLGATLHKII</sequence>
<reference evidence="1" key="1">
    <citation type="journal article" date="2023" name="Science">
        <title>Genome structures resolve the early diversification of teleost fishes.</title>
        <authorList>
            <person name="Parey E."/>
            <person name="Louis A."/>
            <person name="Montfort J."/>
            <person name="Bouchez O."/>
            <person name="Roques C."/>
            <person name="Iampietro C."/>
            <person name="Lluch J."/>
            <person name="Castinel A."/>
            <person name="Donnadieu C."/>
            <person name="Desvignes T."/>
            <person name="Floi Bucao C."/>
            <person name="Jouanno E."/>
            <person name="Wen M."/>
            <person name="Mejri S."/>
            <person name="Dirks R."/>
            <person name="Jansen H."/>
            <person name="Henkel C."/>
            <person name="Chen W.J."/>
            <person name="Zahm M."/>
            <person name="Cabau C."/>
            <person name="Klopp C."/>
            <person name="Thompson A.W."/>
            <person name="Robinson-Rechavi M."/>
            <person name="Braasch I."/>
            <person name="Lecointre G."/>
            <person name="Bobe J."/>
            <person name="Postlethwait J.H."/>
            <person name="Berthelot C."/>
            <person name="Roest Crollius H."/>
            <person name="Guiguen Y."/>
        </authorList>
    </citation>
    <scope>NUCLEOTIDE SEQUENCE</scope>
    <source>
        <strain evidence="1">WJC10195</strain>
    </source>
</reference>
<dbReference type="Gene3D" id="3.30.420.10">
    <property type="entry name" value="Ribonuclease H-like superfamily/Ribonuclease H"/>
    <property type="match status" value="1"/>
</dbReference>
<keyword evidence="2" id="KW-1185">Reference proteome</keyword>
<evidence type="ECO:0000313" key="1">
    <source>
        <dbReference type="EMBL" id="KAJ8346532.1"/>
    </source>
</evidence>
<organism evidence="1 2">
    <name type="scientific">Synaphobranchus kaupii</name>
    <name type="common">Kaup's arrowtooth eel</name>
    <dbReference type="NCBI Taxonomy" id="118154"/>
    <lineage>
        <taxon>Eukaryota</taxon>
        <taxon>Metazoa</taxon>
        <taxon>Chordata</taxon>
        <taxon>Craniata</taxon>
        <taxon>Vertebrata</taxon>
        <taxon>Euteleostomi</taxon>
        <taxon>Actinopterygii</taxon>
        <taxon>Neopterygii</taxon>
        <taxon>Teleostei</taxon>
        <taxon>Anguilliformes</taxon>
        <taxon>Synaphobranchidae</taxon>
        <taxon>Synaphobranchus</taxon>
    </lineage>
</organism>
<dbReference type="GO" id="GO:0003676">
    <property type="term" value="F:nucleic acid binding"/>
    <property type="evidence" value="ECO:0007669"/>
    <property type="project" value="InterPro"/>
</dbReference>
<name>A0A9Q1EWT6_SYNKA</name>
<dbReference type="Proteomes" id="UP001152622">
    <property type="component" value="Chromosome 11"/>
</dbReference>
<dbReference type="AlphaFoldDB" id="A0A9Q1EWT6"/>
<dbReference type="InterPro" id="IPR036397">
    <property type="entry name" value="RNaseH_sf"/>
</dbReference>
<accession>A0A9Q1EWT6</accession>
<gene>
    <name evidence="1" type="ORF">SKAU_G00279330</name>
</gene>
<protein>
    <recommendedName>
        <fullName evidence="3">Transposase Tc1-like domain-containing protein</fullName>
    </recommendedName>
</protein>
<evidence type="ECO:0000313" key="2">
    <source>
        <dbReference type="Proteomes" id="UP001152622"/>
    </source>
</evidence>
<proteinExistence type="predicted"/>
<dbReference type="EMBL" id="JAINUF010000011">
    <property type="protein sequence ID" value="KAJ8346532.1"/>
    <property type="molecule type" value="Genomic_DNA"/>
</dbReference>